<dbReference type="CDD" id="cd06127">
    <property type="entry name" value="DEDDh"/>
    <property type="match status" value="1"/>
</dbReference>
<dbReference type="SMART" id="SM00479">
    <property type="entry name" value="EXOIII"/>
    <property type="match status" value="1"/>
</dbReference>
<dbReference type="RefSeq" id="WP_148974415.1">
    <property type="nucleotide sequence ID" value="NZ_VTER01000004.1"/>
</dbReference>
<dbReference type="SUPFAM" id="SSF53098">
    <property type="entry name" value="Ribonuclease H-like"/>
    <property type="match status" value="1"/>
</dbReference>
<dbReference type="EC" id="3.1.-.-" evidence="8 9"/>
<dbReference type="EMBL" id="VTER01000004">
    <property type="protein sequence ID" value="TYS49279.1"/>
    <property type="molecule type" value="Genomic_DNA"/>
</dbReference>
<dbReference type="Pfam" id="PF00929">
    <property type="entry name" value="RNase_T"/>
    <property type="match status" value="1"/>
</dbReference>
<dbReference type="GO" id="GO:0003887">
    <property type="term" value="F:DNA-directed DNA polymerase activity"/>
    <property type="evidence" value="ECO:0007669"/>
    <property type="project" value="InterPro"/>
</dbReference>
<comment type="caution">
    <text evidence="8">Lacks conserved residue(s) required for the propagation of feature annotation.</text>
</comment>
<dbReference type="InterPro" id="IPR006310">
    <property type="entry name" value="DinG"/>
</dbReference>
<dbReference type="GO" id="GO:0016887">
    <property type="term" value="F:ATP hydrolysis activity"/>
    <property type="evidence" value="ECO:0007669"/>
    <property type="project" value="RHEA"/>
</dbReference>
<organism evidence="12 13">
    <name type="scientific">Bacillus infantis</name>
    <dbReference type="NCBI Taxonomy" id="324767"/>
    <lineage>
        <taxon>Bacteria</taxon>
        <taxon>Bacillati</taxon>
        <taxon>Bacillota</taxon>
        <taxon>Bacilli</taxon>
        <taxon>Bacillales</taxon>
        <taxon>Bacillaceae</taxon>
        <taxon>Bacillus</taxon>
    </lineage>
</organism>
<dbReference type="GO" id="GO:0006260">
    <property type="term" value="P:DNA replication"/>
    <property type="evidence" value="ECO:0007669"/>
    <property type="project" value="InterPro"/>
</dbReference>
<dbReference type="InterPro" id="IPR014001">
    <property type="entry name" value="Helicase_ATP-bd"/>
</dbReference>
<sequence>MSNKYVVVDLETTGNSAKKGDKIIQFAAVVMEGGKIIDQYSSLLNPGKEIPAFIEELTGLDDSMVSDAPLFAEIAPKVMELLEDAYFVAHNVLFDLSFLQEELLDAGFPGFYGPVIDTVELARTVLPCSDSYKLSDLSAKEGIMHDRPHQADSDAYATAKLLHIFLERLEELPLTTIKQLLKLSGGLKSDLDLILEDILLEKQGTAERLPEGIEIHNGIAIKAGGVLEAASSRLPAPVYPAGSREKEDMLKKAFPDYELRPGQLAMMDAVYQSFLNNEHTLVEAGTGTGKTIGYLLPAIFFARQEGARVLISTYTVQLQEQLLSKDLPLLEKLLGSPANAVLLKGRKHYLSLARFEQSLNEADDNYDTTLTKMQILVWLTETATGDVDELNLSSGGAVFWNKIQNGDSKFISESGWKSRDFYNRARKSAENADLIITNHAMLLNSLSGENQIFPSYDYAVIDEGHQFSKAAGKHFGFSIDYLSLRLLLGRIGLYDQKQLLYRLERLLEGRAAMDGAAHPFELNRLVADLQYEMDEFFKLVGIYGKRKLKARKYASSKISFRLTDITPRDLKAVEASAERFSFLVLDLISALEDRLQLLVPLTGELAPGDQALLEEVSACIGELRDVRESIRKTIFDGQTACAVWVELDGRAMQNATTVYSQPITVAGNLRDGFFNQKKSAVITSATLSVGKSFDYIMDELGLDRFSCQTELIESPFDYASQVRLAVPSDLPEINSVPQEEYVSAITEHIISLAEAAKGRMLILFTSHDMLRKTYELVKESGFLEEYVLIAQGITSGSRTRLTRNFQRFDKSILFGTSSFWEGVDIPGEDLSCLVMVRLPFSPPDEPLGEARKEAIQSRGGRPFSEHVLPEAVLRFKQGVGRLIRTKNDRGIIIVFDRRIVTASYGRAFLDSIPSIPVKVSPLDAIVDLVEDWLQ</sequence>
<dbReference type="NCBIfam" id="NF005981">
    <property type="entry name" value="PRK08074.1"/>
    <property type="match status" value="1"/>
</dbReference>
<keyword evidence="3 8" id="KW-0547">Nucleotide-binding</keyword>
<name>A0A5D4REV5_9BACI</name>
<dbReference type="InterPro" id="IPR006555">
    <property type="entry name" value="ATP-dep_Helicase_C"/>
</dbReference>
<keyword evidence="6 8" id="KW-0067">ATP-binding</keyword>
<comment type="function">
    <text evidence="8 9">3'-5' exonuclease.</text>
</comment>
<dbReference type="GO" id="GO:0043139">
    <property type="term" value="F:5'-3' DNA helicase activity"/>
    <property type="evidence" value="ECO:0007669"/>
    <property type="project" value="UniProtKB-EC"/>
</dbReference>
<evidence type="ECO:0000313" key="13">
    <source>
        <dbReference type="Proteomes" id="UP000322139"/>
    </source>
</evidence>
<reference evidence="12 13" key="1">
    <citation type="submission" date="2019-08" db="EMBL/GenBank/DDBJ databases">
        <title>Bacillus genomes from the desert of Cuatro Cienegas, Coahuila.</title>
        <authorList>
            <person name="Olmedo-Alvarez G."/>
        </authorList>
    </citation>
    <scope>NUCLEOTIDE SEQUENCE [LARGE SCALE GENOMIC DNA]</scope>
    <source>
        <strain evidence="12 13">CH446_14T</strain>
    </source>
</reference>
<evidence type="ECO:0000256" key="6">
    <source>
        <dbReference type="ARBA" id="ARBA00022840"/>
    </source>
</evidence>
<dbReference type="AlphaFoldDB" id="A0A5D4REV5"/>
<dbReference type="InterPro" id="IPR036397">
    <property type="entry name" value="RNaseH_sf"/>
</dbReference>
<feature type="binding site" evidence="8">
    <location>
        <begin position="284"/>
        <end position="291"/>
    </location>
    <ligand>
        <name>ATP</name>
        <dbReference type="ChEBI" id="CHEBI:30616"/>
    </ligand>
</feature>
<dbReference type="SMART" id="SM00487">
    <property type="entry name" value="DEXDc"/>
    <property type="match status" value="1"/>
</dbReference>
<gene>
    <name evidence="8 9 12" type="primary">dinG</name>
    <name evidence="12" type="ORF">FZD51_08670</name>
</gene>
<dbReference type="PROSITE" id="PS51193">
    <property type="entry name" value="HELICASE_ATP_BIND_2"/>
    <property type="match status" value="1"/>
</dbReference>
<dbReference type="InterPro" id="IPR006054">
    <property type="entry name" value="DnaQ"/>
</dbReference>
<dbReference type="InterPro" id="IPR012337">
    <property type="entry name" value="RNaseH-like_sf"/>
</dbReference>
<dbReference type="InterPro" id="IPR045028">
    <property type="entry name" value="DinG/Rad3-like"/>
</dbReference>
<keyword evidence="2 8" id="KW-0540">Nuclease</keyword>
<dbReference type="Gene3D" id="3.40.50.300">
    <property type="entry name" value="P-loop containing nucleotide triphosphate hydrolases"/>
    <property type="match status" value="2"/>
</dbReference>
<feature type="domain" description="Helicase ATP-binding" evidence="11">
    <location>
        <begin position="249"/>
        <end position="510"/>
    </location>
</feature>
<comment type="caution">
    <text evidence="12">The sequence shown here is derived from an EMBL/GenBank/DDBJ whole genome shotgun (WGS) entry which is preliminary data.</text>
</comment>
<feature type="domain" description="Helicase ATP-binding" evidence="10">
    <location>
        <begin position="271"/>
        <end position="499"/>
    </location>
</feature>
<evidence type="ECO:0000256" key="9">
    <source>
        <dbReference type="RuleBase" id="RU364106"/>
    </source>
</evidence>
<evidence type="ECO:0000256" key="7">
    <source>
        <dbReference type="ARBA" id="ARBA00048954"/>
    </source>
</evidence>
<comment type="cofactor">
    <cofactor evidence="1">
        <name>[4Fe-4S] cluster</name>
        <dbReference type="ChEBI" id="CHEBI:49883"/>
    </cofactor>
</comment>
<proteinExistence type="inferred from homology"/>
<evidence type="ECO:0000256" key="4">
    <source>
        <dbReference type="ARBA" id="ARBA00022801"/>
    </source>
</evidence>
<dbReference type="InterPro" id="IPR027417">
    <property type="entry name" value="P-loop_NTPase"/>
</dbReference>
<dbReference type="SMART" id="SM00491">
    <property type="entry name" value="HELICc2"/>
    <property type="match status" value="1"/>
</dbReference>
<evidence type="ECO:0000256" key="1">
    <source>
        <dbReference type="ARBA" id="ARBA00001966"/>
    </source>
</evidence>
<dbReference type="InterPro" id="IPR013520">
    <property type="entry name" value="Ribonucl_H"/>
</dbReference>
<dbReference type="Pfam" id="PF00270">
    <property type="entry name" value="DEAD"/>
    <property type="match status" value="1"/>
</dbReference>
<evidence type="ECO:0000256" key="3">
    <source>
        <dbReference type="ARBA" id="ARBA00022741"/>
    </source>
</evidence>
<dbReference type="InterPro" id="IPR014013">
    <property type="entry name" value="Helic_SF1/SF2_ATP-bd_DinG/Rad3"/>
</dbReference>
<dbReference type="PROSITE" id="PS51192">
    <property type="entry name" value="HELICASE_ATP_BIND_1"/>
    <property type="match status" value="1"/>
</dbReference>
<evidence type="ECO:0000256" key="8">
    <source>
        <dbReference type="HAMAP-Rule" id="MF_02206"/>
    </source>
</evidence>
<keyword evidence="12" id="KW-0347">Helicase</keyword>
<dbReference type="Pfam" id="PF13307">
    <property type="entry name" value="Helicase_C_2"/>
    <property type="match status" value="1"/>
</dbReference>
<comment type="similarity">
    <text evidence="8 9">Belongs to the helicase family. DinG subfamily. Type 2 sub-subfamily.</text>
</comment>
<dbReference type="GO" id="GO:0003677">
    <property type="term" value="F:DNA binding"/>
    <property type="evidence" value="ECO:0007669"/>
    <property type="project" value="InterPro"/>
</dbReference>
<comment type="catalytic activity">
    <reaction evidence="7">
        <text>ATP + H2O = ADP + phosphate + H(+)</text>
        <dbReference type="Rhea" id="RHEA:13065"/>
        <dbReference type="ChEBI" id="CHEBI:15377"/>
        <dbReference type="ChEBI" id="CHEBI:15378"/>
        <dbReference type="ChEBI" id="CHEBI:30616"/>
        <dbReference type="ChEBI" id="CHEBI:43474"/>
        <dbReference type="ChEBI" id="CHEBI:456216"/>
        <dbReference type="EC" id="5.6.2.3"/>
    </reaction>
</comment>
<dbReference type="SUPFAM" id="SSF52540">
    <property type="entry name" value="P-loop containing nucleoside triphosphate hydrolases"/>
    <property type="match status" value="1"/>
</dbReference>
<dbReference type="InterPro" id="IPR011545">
    <property type="entry name" value="DEAD/DEAH_box_helicase_dom"/>
</dbReference>
<accession>A0A5D4REV5</accession>
<dbReference type="PANTHER" id="PTHR11472">
    <property type="entry name" value="DNA REPAIR DEAD HELICASE RAD3/XP-D SUBFAMILY MEMBER"/>
    <property type="match status" value="1"/>
</dbReference>
<dbReference type="GO" id="GO:0008408">
    <property type="term" value="F:3'-5' exonuclease activity"/>
    <property type="evidence" value="ECO:0007669"/>
    <property type="project" value="UniProtKB-UniRule"/>
</dbReference>
<dbReference type="NCBIfam" id="TIGR00573">
    <property type="entry name" value="dnaq"/>
    <property type="match status" value="1"/>
</dbReference>
<evidence type="ECO:0000259" key="10">
    <source>
        <dbReference type="PROSITE" id="PS51192"/>
    </source>
</evidence>
<dbReference type="NCBIfam" id="TIGR01407">
    <property type="entry name" value="dinG_rel"/>
    <property type="match status" value="1"/>
</dbReference>
<evidence type="ECO:0000313" key="12">
    <source>
        <dbReference type="EMBL" id="TYS49279.1"/>
    </source>
</evidence>
<dbReference type="FunFam" id="3.30.420.10:FF:000045">
    <property type="entry name" value="3'-5' exonuclease DinG"/>
    <property type="match status" value="1"/>
</dbReference>
<dbReference type="Proteomes" id="UP000322139">
    <property type="component" value="Unassembled WGS sequence"/>
</dbReference>
<dbReference type="FunFam" id="3.40.50.300:FF:000437">
    <property type="entry name" value="ATP-dependent DNA helicase DinG"/>
    <property type="match status" value="1"/>
</dbReference>
<evidence type="ECO:0000256" key="2">
    <source>
        <dbReference type="ARBA" id="ARBA00022722"/>
    </source>
</evidence>
<evidence type="ECO:0000256" key="5">
    <source>
        <dbReference type="ARBA" id="ARBA00022839"/>
    </source>
</evidence>
<dbReference type="PANTHER" id="PTHR11472:SF34">
    <property type="entry name" value="REGULATOR OF TELOMERE ELONGATION HELICASE 1"/>
    <property type="match status" value="1"/>
</dbReference>
<dbReference type="GO" id="GO:0005524">
    <property type="term" value="F:ATP binding"/>
    <property type="evidence" value="ECO:0007669"/>
    <property type="project" value="UniProtKB-UniRule"/>
</dbReference>
<keyword evidence="5 8" id="KW-0269">Exonuclease</keyword>
<dbReference type="Gene3D" id="3.30.420.10">
    <property type="entry name" value="Ribonuclease H-like superfamily/Ribonuclease H"/>
    <property type="match status" value="1"/>
</dbReference>
<dbReference type="HAMAP" id="MF_02206">
    <property type="entry name" value="DinG_exonucl"/>
    <property type="match status" value="1"/>
</dbReference>
<keyword evidence="4 8" id="KW-0378">Hydrolase</keyword>
<protein>
    <recommendedName>
        <fullName evidence="8 9">3'-5' exonuclease DinG</fullName>
        <ecNumber evidence="8 9">3.1.-.-</ecNumber>
    </recommendedName>
</protein>
<evidence type="ECO:0000259" key="11">
    <source>
        <dbReference type="PROSITE" id="PS51193"/>
    </source>
</evidence>